<proteinExistence type="predicted"/>
<dbReference type="PANTHER" id="PTHR43610:SF1">
    <property type="entry name" value="N-ACETYLTRANSFERASE DOMAIN-CONTAINING PROTEIN"/>
    <property type="match status" value="1"/>
</dbReference>
<dbReference type="Pfam" id="PF13302">
    <property type="entry name" value="Acetyltransf_3"/>
    <property type="match status" value="1"/>
</dbReference>
<evidence type="ECO:0000313" key="3">
    <source>
        <dbReference type="Proteomes" id="UP000184172"/>
    </source>
</evidence>
<dbReference type="InterPro" id="IPR016181">
    <property type="entry name" value="Acyl_CoA_acyltransferase"/>
</dbReference>
<accession>A0A1M6FDT0</accession>
<dbReference type="SUPFAM" id="SSF55729">
    <property type="entry name" value="Acyl-CoA N-acyltransferases (Nat)"/>
    <property type="match status" value="1"/>
</dbReference>
<sequence>MQPFNFQKEYTLENEVARLSPMRLTAIENLTNFSLQQPEIWKYSQQPANGLENLENYIRIALQGRAKNEVYPFIVFDKRTKQYAGSTRFYDYSKKNSTVQLGYTWYGKEFQGTGLNKNCKFLLLHFAFETLGLERVEFRADVRNKRSIAAMKSIGCIEEGVLRNNCASPNGRRDSIVLSILKNEWFEGTKDKLLAKIEKSKKDTTF</sequence>
<organism evidence="2 3">
    <name type="scientific">Aequorivita viscosa</name>
    <dbReference type="NCBI Taxonomy" id="797419"/>
    <lineage>
        <taxon>Bacteria</taxon>
        <taxon>Pseudomonadati</taxon>
        <taxon>Bacteroidota</taxon>
        <taxon>Flavobacteriia</taxon>
        <taxon>Flavobacteriales</taxon>
        <taxon>Flavobacteriaceae</taxon>
        <taxon>Aequorivita</taxon>
    </lineage>
</organism>
<reference evidence="3" key="1">
    <citation type="submission" date="2016-11" db="EMBL/GenBank/DDBJ databases">
        <authorList>
            <person name="Varghese N."/>
            <person name="Submissions S."/>
        </authorList>
    </citation>
    <scope>NUCLEOTIDE SEQUENCE [LARGE SCALE GENOMIC DNA]</scope>
    <source>
        <strain evidence="3">DSM 26349</strain>
    </source>
</reference>
<keyword evidence="3" id="KW-1185">Reference proteome</keyword>
<dbReference type="InterPro" id="IPR000182">
    <property type="entry name" value="GNAT_dom"/>
</dbReference>
<dbReference type="Gene3D" id="3.40.630.30">
    <property type="match status" value="1"/>
</dbReference>
<evidence type="ECO:0000313" key="2">
    <source>
        <dbReference type="EMBL" id="SHI95812.1"/>
    </source>
</evidence>
<gene>
    <name evidence="2" type="ORF">SAMN04487908_107119</name>
</gene>
<feature type="domain" description="N-acetyltransferase" evidence="1">
    <location>
        <begin position="19"/>
        <end position="156"/>
    </location>
</feature>
<dbReference type="RefSeq" id="WP_073216802.1">
    <property type="nucleotide sequence ID" value="NZ_FNNS01000008.1"/>
</dbReference>
<dbReference type="GO" id="GO:0016747">
    <property type="term" value="F:acyltransferase activity, transferring groups other than amino-acyl groups"/>
    <property type="evidence" value="ECO:0007669"/>
    <property type="project" value="InterPro"/>
</dbReference>
<protein>
    <submittedName>
        <fullName evidence="2">Protein N-acetyltransferase, RimJ/RimL family</fullName>
    </submittedName>
</protein>
<dbReference type="STRING" id="797419.SAMN05216556_108121"/>
<name>A0A1M6FDT0_9FLAO</name>
<dbReference type="EMBL" id="FQYV01000007">
    <property type="protein sequence ID" value="SHI95812.1"/>
    <property type="molecule type" value="Genomic_DNA"/>
</dbReference>
<dbReference type="AlphaFoldDB" id="A0A1M6FDT0"/>
<evidence type="ECO:0000259" key="1">
    <source>
        <dbReference type="Pfam" id="PF13302"/>
    </source>
</evidence>
<dbReference type="PANTHER" id="PTHR43610">
    <property type="entry name" value="BLL6696 PROTEIN"/>
    <property type="match status" value="1"/>
</dbReference>
<keyword evidence="2" id="KW-0808">Transferase</keyword>
<dbReference type="OrthoDB" id="9795199at2"/>
<dbReference type="Proteomes" id="UP000184172">
    <property type="component" value="Unassembled WGS sequence"/>
</dbReference>